<keyword evidence="1" id="KW-0479">Metal-binding</keyword>
<sequence length="298" mass="32079">MGQYGVPEHTIVHISDTHFLAGERALYGAVDTDAGLTQALRQLEGSGMQPELLVFTGDIADLGEEDAYRRIRGIVEPAAERMGAKVLWVMGNHDDRARLRVELLDEVAATEPVVASIRLGGLRVIALDTSVPGYHHGELSAEQLEWLRAELAEPAPEGTVLALHHPPIPTTIPLMPILELQRQDELAAVIRGSDVRAVLGGHLHYSTHSTFAGVPVSVAAATCYTMDMVAPRGRLVGLGGGQSFSIVQVYDDRIVHSMVPVGEFPVVSGFDNAFVDRLAELPADEQLEAFSKHVAPPA</sequence>
<proteinExistence type="inferred from homology"/>
<dbReference type="CDD" id="cd07402">
    <property type="entry name" value="MPP_GpdQ"/>
    <property type="match status" value="1"/>
</dbReference>
<dbReference type="EMBL" id="JACCBM010000001">
    <property type="protein sequence ID" value="NYD70703.1"/>
    <property type="molecule type" value="Genomic_DNA"/>
</dbReference>
<dbReference type="GO" id="GO:0046872">
    <property type="term" value="F:metal ion binding"/>
    <property type="evidence" value="ECO:0007669"/>
    <property type="project" value="UniProtKB-KW"/>
</dbReference>
<name>A0A852SPI5_9MICO</name>
<keyword evidence="7" id="KW-1185">Reference proteome</keyword>
<protein>
    <submittedName>
        <fullName evidence="6">3',5'-cyclic AMP phosphodiesterase CpdA</fullName>
    </submittedName>
</protein>
<evidence type="ECO:0000313" key="7">
    <source>
        <dbReference type="Proteomes" id="UP000549913"/>
    </source>
</evidence>
<dbReference type="PANTHER" id="PTHR42988">
    <property type="entry name" value="PHOSPHOHYDROLASE"/>
    <property type="match status" value="1"/>
</dbReference>
<dbReference type="AlphaFoldDB" id="A0A852SPI5"/>
<evidence type="ECO:0000259" key="5">
    <source>
        <dbReference type="Pfam" id="PF00149"/>
    </source>
</evidence>
<evidence type="ECO:0000256" key="2">
    <source>
        <dbReference type="ARBA" id="ARBA00022801"/>
    </source>
</evidence>
<organism evidence="6 7">
    <name type="scientific">Herbiconiux flava</name>
    <dbReference type="NCBI Taxonomy" id="881268"/>
    <lineage>
        <taxon>Bacteria</taxon>
        <taxon>Bacillati</taxon>
        <taxon>Actinomycetota</taxon>
        <taxon>Actinomycetes</taxon>
        <taxon>Micrococcales</taxon>
        <taxon>Microbacteriaceae</taxon>
        <taxon>Herbiconiux</taxon>
    </lineage>
</organism>
<accession>A0A852SPI5</accession>
<evidence type="ECO:0000256" key="3">
    <source>
        <dbReference type="ARBA" id="ARBA00023004"/>
    </source>
</evidence>
<comment type="caution">
    <text evidence="6">The sequence shown here is derived from an EMBL/GenBank/DDBJ whole genome shotgun (WGS) entry which is preliminary data.</text>
</comment>
<dbReference type="InterPro" id="IPR026575">
    <property type="entry name" value="GpdQ/CpdA-like"/>
</dbReference>
<dbReference type="RefSeq" id="WP_179547788.1">
    <property type="nucleotide sequence ID" value="NZ_BSEW01000001.1"/>
</dbReference>
<keyword evidence="2" id="KW-0378">Hydrolase</keyword>
<dbReference type="Gene3D" id="3.60.21.10">
    <property type="match status" value="1"/>
</dbReference>
<dbReference type="InterPro" id="IPR029052">
    <property type="entry name" value="Metallo-depent_PP-like"/>
</dbReference>
<dbReference type="InterPro" id="IPR050884">
    <property type="entry name" value="CNP_phosphodiesterase-III"/>
</dbReference>
<dbReference type="Proteomes" id="UP000549913">
    <property type="component" value="Unassembled WGS sequence"/>
</dbReference>
<dbReference type="SUPFAM" id="SSF56300">
    <property type="entry name" value="Metallo-dependent phosphatases"/>
    <property type="match status" value="1"/>
</dbReference>
<feature type="domain" description="Calcineurin-like phosphoesterase" evidence="5">
    <location>
        <begin position="10"/>
        <end position="205"/>
    </location>
</feature>
<dbReference type="PANTHER" id="PTHR42988:SF2">
    <property type="entry name" value="CYCLIC NUCLEOTIDE PHOSPHODIESTERASE CBUA0032-RELATED"/>
    <property type="match status" value="1"/>
</dbReference>
<gene>
    <name evidence="6" type="ORF">BJ984_001861</name>
</gene>
<evidence type="ECO:0000256" key="4">
    <source>
        <dbReference type="ARBA" id="ARBA00025742"/>
    </source>
</evidence>
<dbReference type="Pfam" id="PF00149">
    <property type="entry name" value="Metallophos"/>
    <property type="match status" value="1"/>
</dbReference>
<comment type="similarity">
    <text evidence="4">Belongs to the cyclic nucleotide phosphodiesterase class-III family.</text>
</comment>
<evidence type="ECO:0000256" key="1">
    <source>
        <dbReference type="ARBA" id="ARBA00022723"/>
    </source>
</evidence>
<reference evidence="6 7" key="1">
    <citation type="submission" date="2020-07" db="EMBL/GenBank/DDBJ databases">
        <title>Sequencing the genomes of 1000 actinobacteria strains.</title>
        <authorList>
            <person name="Klenk H.-P."/>
        </authorList>
    </citation>
    <scope>NUCLEOTIDE SEQUENCE [LARGE SCALE GENOMIC DNA]</scope>
    <source>
        <strain evidence="6 7">DSM 26474</strain>
    </source>
</reference>
<evidence type="ECO:0000313" key="6">
    <source>
        <dbReference type="EMBL" id="NYD70703.1"/>
    </source>
</evidence>
<dbReference type="GO" id="GO:0004112">
    <property type="term" value="F:cyclic-nucleotide phosphodiesterase activity"/>
    <property type="evidence" value="ECO:0007669"/>
    <property type="project" value="InterPro"/>
</dbReference>
<keyword evidence="3" id="KW-0408">Iron</keyword>
<dbReference type="InterPro" id="IPR004843">
    <property type="entry name" value="Calcineurin-like_PHP"/>
</dbReference>